<dbReference type="AlphaFoldDB" id="A0A9P6NHT1"/>
<sequence>MNQLTKSLYSFLRWIGLTHALLALICNKFLLVDFNWLIDSVRLLMSLDQETIYRRW</sequence>
<keyword evidence="1" id="KW-0812">Transmembrane</keyword>
<organism evidence="2 3">
    <name type="scientific">Cronartium quercuum f. sp. fusiforme G11</name>
    <dbReference type="NCBI Taxonomy" id="708437"/>
    <lineage>
        <taxon>Eukaryota</taxon>
        <taxon>Fungi</taxon>
        <taxon>Dikarya</taxon>
        <taxon>Basidiomycota</taxon>
        <taxon>Pucciniomycotina</taxon>
        <taxon>Pucciniomycetes</taxon>
        <taxon>Pucciniales</taxon>
        <taxon>Coleosporiaceae</taxon>
        <taxon>Cronartium</taxon>
    </lineage>
</organism>
<dbReference type="EMBL" id="MU167309">
    <property type="protein sequence ID" value="KAG0143851.1"/>
    <property type="molecule type" value="Genomic_DNA"/>
</dbReference>
<keyword evidence="1" id="KW-0472">Membrane</keyword>
<keyword evidence="3" id="KW-1185">Reference proteome</keyword>
<protein>
    <submittedName>
        <fullName evidence="2">Uncharacterized protein</fullName>
    </submittedName>
</protein>
<reference evidence="2" key="1">
    <citation type="submission" date="2013-11" db="EMBL/GenBank/DDBJ databases">
        <title>Genome sequence of the fusiform rust pathogen reveals effectors for host alternation and coevolution with pine.</title>
        <authorList>
            <consortium name="DOE Joint Genome Institute"/>
            <person name="Smith K."/>
            <person name="Pendleton A."/>
            <person name="Kubisiak T."/>
            <person name="Anderson C."/>
            <person name="Salamov A."/>
            <person name="Aerts A."/>
            <person name="Riley R."/>
            <person name="Clum A."/>
            <person name="Lindquist E."/>
            <person name="Ence D."/>
            <person name="Campbell M."/>
            <person name="Kronenberg Z."/>
            <person name="Feau N."/>
            <person name="Dhillon B."/>
            <person name="Hamelin R."/>
            <person name="Burleigh J."/>
            <person name="Smith J."/>
            <person name="Yandell M."/>
            <person name="Nelson C."/>
            <person name="Grigoriev I."/>
            <person name="Davis J."/>
        </authorList>
    </citation>
    <scope>NUCLEOTIDE SEQUENCE</scope>
    <source>
        <strain evidence="2">G11</strain>
    </source>
</reference>
<keyword evidence="1" id="KW-1133">Transmembrane helix</keyword>
<accession>A0A9P6NHT1</accession>
<dbReference type="Proteomes" id="UP000886653">
    <property type="component" value="Unassembled WGS sequence"/>
</dbReference>
<feature type="transmembrane region" description="Helical" evidence="1">
    <location>
        <begin position="12"/>
        <end position="38"/>
    </location>
</feature>
<comment type="caution">
    <text evidence="2">The sequence shown here is derived from an EMBL/GenBank/DDBJ whole genome shotgun (WGS) entry which is preliminary data.</text>
</comment>
<evidence type="ECO:0000256" key="1">
    <source>
        <dbReference type="SAM" id="Phobius"/>
    </source>
</evidence>
<proteinExistence type="predicted"/>
<evidence type="ECO:0000313" key="3">
    <source>
        <dbReference type="Proteomes" id="UP000886653"/>
    </source>
</evidence>
<name>A0A9P6NHT1_9BASI</name>
<evidence type="ECO:0000313" key="2">
    <source>
        <dbReference type="EMBL" id="KAG0143851.1"/>
    </source>
</evidence>
<gene>
    <name evidence="2" type="ORF">CROQUDRAFT_164632</name>
</gene>